<dbReference type="STRING" id="1579979.WM2015_1722"/>
<proteinExistence type="predicted"/>
<dbReference type="Gene3D" id="1.10.1200.10">
    <property type="entry name" value="ACP-like"/>
    <property type="match status" value="1"/>
</dbReference>
<dbReference type="InterPro" id="IPR006162">
    <property type="entry name" value="Ppantetheine_attach_site"/>
</dbReference>
<dbReference type="SMART" id="SM00823">
    <property type="entry name" value="PKS_PP"/>
    <property type="match status" value="1"/>
</dbReference>
<dbReference type="PROSITE" id="PS50075">
    <property type="entry name" value="CARRIER"/>
    <property type="match status" value="1"/>
</dbReference>
<dbReference type="GO" id="GO:0031177">
    <property type="term" value="F:phosphopantetheine binding"/>
    <property type="evidence" value="ECO:0007669"/>
    <property type="project" value="InterPro"/>
</dbReference>
<organism evidence="1 2">
    <name type="scientific">Wenzhouxiangella marina</name>
    <dbReference type="NCBI Taxonomy" id="1579979"/>
    <lineage>
        <taxon>Bacteria</taxon>
        <taxon>Pseudomonadati</taxon>
        <taxon>Pseudomonadota</taxon>
        <taxon>Gammaproteobacteria</taxon>
        <taxon>Chromatiales</taxon>
        <taxon>Wenzhouxiangellaceae</taxon>
        <taxon>Wenzhouxiangella</taxon>
    </lineage>
</organism>
<dbReference type="PROSITE" id="PS00012">
    <property type="entry name" value="PHOSPHOPANTETHEINE"/>
    <property type="match status" value="1"/>
</dbReference>
<name>A0A0K0XWU5_9GAMM</name>
<dbReference type="AlphaFoldDB" id="A0A0K0XWU5"/>
<dbReference type="EMBL" id="CP012154">
    <property type="protein sequence ID" value="AKS42091.1"/>
    <property type="molecule type" value="Genomic_DNA"/>
</dbReference>
<gene>
    <name evidence="1" type="ORF">WM2015_1722</name>
</gene>
<evidence type="ECO:0000313" key="1">
    <source>
        <dbReference type="EMBL" id="AKS42091.1"/>
    </source>
</evidence>
<keyword evidence="2" id="KW-1185">Reference proteome</keyword>
<dbReference type="Proteomes" id="UP000066624">
    <property type="component" value="Chromosome"/>
</dbReference>
<dbReference type="RefSeq" id="WP_049725676.1">
    <property type="nucleotide sequence ID" value="NZ_CP012154.1"/>
</dbReference>
<dbReference type="Pfam" id="PF00550">
    <property type="entry name" value="PP-binding"/>
    <property type="match status" value="1"/>
</dbReference>
<dbReference type="InterPro" id="IPR020806">
    <property type="entry name" value="PKS_PP-bd"/>
</dbReference>
<evidence type="ECO:0000313" key="2">
    <source>
        <dbReference type="Proteomes" id="UP000066624"/>
    </source>
</evidence>
<dbReference type="InterPro" id="IPR009081">
    <property type="entry name" value="PP-bd_ACP"/>
</dbReference>
<dbReference type="InterPro" id="IPR036736">
    <property type="entry name" value="ACP-like_sf"/>
</dbReference>
<reference evidence="1 2" key="1">
    <citation type="submission" date="2015-07" db="EMBL/GenBank/DDBJ databases">
        <authorList>
            <person name="Noorani M."/>
        </authorList>
    </citation>
    <scope>NUCLEOTIDE SEQUENCE [LARGE SCALE GENOMIC DNA]</scope>
    <source>
        <strain evidence="1 2">KCTC 42284</strain>
    </source>
</reference>
<sequence>MNTSTRNRVDDAIGKALSIALPELEQPNRDAALTSDMGLDSVQIMNLVMEIEDELDISIPVDLLSETRTLNELAARLVALIDEDGA</sequence>
<dbReference type="OrthoDB" id="287644at2"/>
<accession>A0A0K0XWU5</accession>
<dbReference type="SUPFAM" id="SSF47336">
    <property type="entry name" value="ACP-like"/>
    <property type="match status" value="1"/>
</dbReference>
<dbReference type="KEGG" id="wma:WM2015_1722"/>
<protein>
    <submittedName>
        <fullName evidence="1">Acyl carrier protein</fullName>
    </submittedName>
</protein>